<name>A0A484K1X3_9ASTE</name>
<keyword evidence="1" id="KW-0862">Zinc</keyword>
<evidence type="ECO:0000256" key="1">
    <source>
        <dbReference type="PROSITE-ProRule" id="PRU00047"/>
    </source>
</evidence>
<dbReference type="InterPro" id="IPR036875">
    <property type="entry name" value="Znf_CCHC_sf"/>
</dbReference>
<dbReference type="EMBL" id="OOIL02000049">
    <property type="protein sequence ID" value="VFQ59821.1"/>
    <property type="molecule type" value="Genomic_DNA"/>
</dbReference>
<dbReference type="PROSITE" id="PS50158">
    <property type="entry name" value="ZF_CCHC"/>
    <property type="match status" value="1"/>
</dbReference>
<dbReference type="OrthoDB" id="1670072at2759"/>
<evidence type="ECO:0000313" key="4">
    <source>
        <dbReference type="EMBL" id="VFQ59821.1"/>
    </source>
</evidence>
<keyword evidence="1" id="KW-0479">Metal-binding</keyword>
<evidence type="ECO:0000259" key="3">
    <source>
        <dbReference type="PROSITE" id="PS50158"/>
    </source>
</evidence>
<dbReference type="PANTHER" id="PTHR47481:SF22">
    <property type="entry name" value="RETROTRANSPOSON GAG DOMAIN-CONTAINING PROTEIN"/>
    <property type="match status" value="1"/>
</dbReference>
<gene>
    <name evidence="4" type="ORF">CCAM_LOCUS1597</name>
</gene>
<feature type="region of interest" description="Disordered" evidence="2">
    <location>
        <begin position="248"/>
        <end position="282"/>
    </location>
</feature>
<protein>
    <recommendedName>
        <fullName evidence="3">CCHC-type domain-containing protein</fullName>
    </recommendedName>
</protein>
<accession>A0A484K1X3</accession>
<dbReference type="Proteomes" id="UP000595140">
    <property type="component" value="Unassembled WGS sequence"/>
</dbReference>
<dbReference type="PANTHER" id="PTHR47481">
    <property type="match status" value="1"/>
</dbReference>
<feature type="domain" description="CCHC-type" evidence="3">
    <location>
        <begin position="234"/>
        <end position="249"/>
    </location>
</feature>
<dbReference type="GO" id="GO:0003676">
    <property type="term" value="F:nucleic acid binding"/>
    <property type="evidence" value="ECO:0007669"/>
    <property type="project" value="InterPro"/>
</dbReference>
<organism evidence="4 5">
    <name type="scientific">Cuscuta campestris</name>
    <dbReference type="NCBI Taxonomy" id="132261"/>
    <lineage>
        <taxon>Eukaryota</taxon>
        <taxon>Viridiplantae</taxon>
        <taxon>Streptophyta</taxon>
        <taxon>Embryophyta</taxon>
        <taxon>Tracheophyta</taxon>
        <taxon>Spermatophyta</taxon>
        <taxon>Magnoliopsida</taxon>
        <taxon>eudicotyledons</taxon>
        <taxon>Gunneridae</taxon>
        <taxon>Pentapetalae</taxon>
        <taxon>asterids</taxon>
        <taxon>lamiids</taxon>
        <taxon>Solanales</taxon>
        <taxon>Convolvulaceae</taxon>
        <taxon>Cuscuteae</taxon>
        <taxon>Cuscuta</taxon>
        <taxon>Cuscuta subgen. Grammica</taxon>
        <taxon>Cuscuta sect. Cleistogrammica</taxon>
    </lineage>
</organism>
<dbReference type="Gene3D" id="4.10.60.10">
    <property type="entry name" value="Zinc finger, CCHC-type"/>
    <property type="match status" value="1"/>
</dbReference>
<feature type="compositionally biased region" description="Basic and acidic residues" evidence="2">
    <location>
        <begin position="249"/>
        <end position="273"/>
    </location>
</feature>
<dbReference type="GO" id="GO:0008270">
    <property type="term" value="F:zinc ion binding"/>
    <property type="evidence" value="ECO:0007669"/>
    <property type="project" value="UniProtKB-KW"/>
</dbReference>
<reference evidence="4 5" key="1">
    <citation type="submission" date="2018-04" db="EMBL/GenBank/DDBJ databases">
        <authorList>
            <person name="Vogel A."/>
        </authorList>
    </citation>
    <scope>NUCLEOTIDE SEQUENCE [LARGE SCALE GENOMIC DNA]</scope>
</reference>
<evidence type="ECO:0000256" key="2">
    <source>
        <dbReference type="SAM" id="MobiDB-lite"/>
    </source>
</evidence>
<dbReference type="InterPro" id="IPR001878">
    <property type="entry name" value="Znf_CCHC"/>
</dbReference>
<proteinExistence type="predicted"/>
<keyword evidence="5" id="KW-1185">Reference proteome</keyword>
<evidence type="ECO:0000313" key="5">
    <source>
        <dbReference type="Proteomes" id="UP000595140"/>
    </source>
</evidence>
<keyword evidence="1" id="KW-0863">Zinc-finger</keyword>
<dbReference type="SUPFAM" id="SSF57756">
    <property type="entry name" value="Retrovirus zinc finger-like domains"/>
    <property type="match status" value="1"/>
</dbReference>
<sequence>MAARVPKMFEIPLFDGKTNFTLWQSTIQDLLVQQGLDQALEEEKPTSMSEREWSKIQRRAINTIRLALAPEIKFSVLKETTPKALWDKLESIYASKSLTNRLCLKMELYSLKMEEGGNLHDHINMFNQLVCQLMNADDKIKDEEQALLLVSLPKSYKPLVETLLVGKTTLTVDEVTTALRESERMMRNDTNNTGGDRILVARERGLWRNSPRMHDDPRERSKSKVHRDLSDVECYYCREKGHMQVRCPQMREDLKNLKDTSQRKSDGDSHRNVVSDADDGDL</sequence>
<dbReference type="Pfam" id="PF14223">
    <property type="entry name" value="Retrotran_gag_2"/>
    <property type="match status" value="1"/>
</dbReference>
<dbReference type="AlphaFoldDB" id="A0A484K1X3"/>